<accession>J9D3T0</accession>
<comment type="caution">
    <text evidence="1">The sequence shown here is derived from an EMBL/GenBank/DDBJ whole genome shotgun (WGS) entry which is preliminary data.</text>
</comment>
<organism evidence="1">
    <name type="scientific">gut metagenome</name>
    <dbReference type="NCBI Taxonomy" id="749906"/>
    <lineage>
        <taxon>unclassified sequences</taxon>
        <taxon>metagenomes</taxon>
        <taxon>organismal metagenomes</taxon>
    </lineage>
</organism>
<sequence>MNDMKKSLLLVLFALVSMVSYSQISWNVKAGMNMSNITGDADTDLRIGFNAGVGMEY</sequence>
<gene>
    <name evidence="1" type="ORF">EVA_04558</name>
</gene>
<feature type="non-terminal residue" evidence="1">
    <location>
        <position position="57"/>
    </location>
</feature>
<protein>
    <submittedName>
        <fullName evidence="1">Uncharacterized protein</fullName>
    </submittedName>
</protein>
<proteinExistence type="predicted"/>
<reference evidence="1" key="1">
    <citation type="journal article" date="2012" name="PLoS ONE">
        <title>Gene sets for utilization of primary and secondary nutrition supplies in the distal gut of endangered iberian lynx.</title>
        <authorList>
            <person name="Alcaide M."/>
            <person name="Messina E."/>
            <person name="Richter M."/>
            <person name="Bargiela R."/>
            <person name="Peplies J."/>
            <person name="Huws S.A."/>
            <person name="Newbold C.J."/>
            <person name="Golyshin P.N."/>
            <person name="Simon M.A."/>
            <person name="Lopez G."/>
            <person name="Yakimov M.M."/>
            <person name="Ferrer M."/>
        </authorList>
    </citation>
    <scope>NUCLEOTIDE SEQUENCE</scope>
</reference>
<dbReference type="AlphaFoldDB" id="J9D3T0"/>
<evidence type="ECO:0000313" key="1">
    <source>
        <dbReference type="EMBL" id="EJX07316.1"/>
    </source>
</evidence>
<dbReference type="EMBL" id="AMCI01000907">
    <property type="protein sequence ID" value="EJX07316.1"/>
    <property type="molecule type" value="Genomic_DNA"/>
</dbReference>
<name>J9D3T0_9ZZZZ</name>